<evidence type="ECO:0000313" key="3">
    <source>
        <dbReference type="Proteomes" id="UP000247523"/>
    </source>
</evidence>
<evidence type="ECO:0000313" key="2">
    <source>
        <dbReference type="EMBL" id="PXV93260.1"/>
    </source>
</evidence>
<name>A0A318EUI7_9FIRM</name>
<accession>A0A318EUI7</accession>
<reference evidence="2 3" key="1">
    <citation type="submission" date="2018-05" db="EMBL/GenBank/DDBJ databases">
        <title>Genomic Encyclopedia of Type Strains, Phase IV (KMG-IV): sequencing the most valuable type-strain genomes for metagenomic binning, comparative biology and taxonomic classification.</title>
        <authorList>
            <person name="Goeker M."/>
        </authorList>
    </citation>
    <scope>NUCLEOTIDE SEQUENCE [LARGE SCALE GENOMIC DNA]</scope>
    <source>
        <strain evidence="2 3">DSM 28816</strain>
    </source>
</reference>
<comment type="caution">
    <text evidence="2">The sequence shown here is derived from an EMBL/GenBank/DDBJ whole genome shotgun (WGS) entry which is preliminary data.</text>
</comment>
<feature type="transmembrane region" description="Helical" evidence="1">
    <location>
        <begin position="65"/>
        <end position="84"/>
    </location>
</feature>
<keyword evidence="1" id="KW-1133">Transmembrane helix</keyword>
<proteinExistence type="predicted"/>
<dbReference type="RefSeq" id="WP_242993401.1">
    <property type="nucleotide sequence ID" value="NZ_QICS01000002.1"/>
</dbReference>
<gene>
    <name evidence="2" type="ORF">C8E03_10226</name>
</gene>
<sequence length="172" mass="18619">MSKQMSFKNQVIGYILLILMIVSFLYFGVYQVATGQVEMDTQTAFLTMLILLIIGEVISIATKAFVPSMFISAVLFVIGFWTYFPQDILQLGGVASNLPTFLVMMMVVHLGTMLNIKELLDQWKTVIVTLAGMLGILVVILVVGSFLIGSETAAIAAPPLTGGFVAAMATNN</sequence>
<evidence type="ECO:0000256" key="1">
    <source>
        <dbReference type="SAM" id="Phobius"/>
    </source>
</evidence>
<dbReference type="EMBL" id="QICS01000002">
    <property type="protein sequence ID" value="PXV93260.1"/>
    <property type="molecule type" value="Genomic_DNA"/>
</dbReference>
<feature type="transmembrane region" description="Helical" evidence="1">
    <location>
        <begin position="126"/>
        <end position="148"/>
    </location>
</feature>
<keyword evidence="1" id="KW-0812">Transmembrane</keyword>
<dbReference type="AlphaFoldDB" id="A0A318EUI7"/>
<keyword evidence="1" id="KW-0472">Membrane</keyword>
<protein>
    <submittedName>
        <fullName evidence="2">Uncharacterized protein</fullName>
    </submittedName>
</protein>
<feature type="transmembrane region" description="Helical" evidence="1">
    <location>
        <begin position="12"/>
        <end position="33"/>
    </location>
</feature>
<feature type="transmembrane region" description="Helical" evidence="1">
    <location>
        <begin position="96"/>
        <end position="114"/>
    </location>
</feature>
<feature type="transmembrane region" description="Helical" evidence="1">
    <location>
        <begin position="39"/>
        <end position="58"/>
    </location>
</feature>
<organism evidence="2 3">
    <name type="scientific">Lachnotalea glycerini</name>
    <dbReference type="NCBI Taxonomy" id="1763509"/>
    <lineage>
        <taxon>Bacteria</taxon>
        <taxon>Bacillati</taxon>
        <taxon>Bacillota</taxon>
        <taxon>Clostridia</taxon>
        <taxon>Lachnospirales</taxon>
        <taxon>Lachnospiraceae</taxon>
        <taxon>Lachnotalea</taxon>
    </lineage>
</organism>
<dbReference type="Proteomes" id="UP000247523">
    <property type="component" value="Unassembled WGS sequence"/>
</dbReference>